<organism evidence="2 3">
    <name type="scientific">Scophthalmus maximus</name>
    <name type="common">Turbot</name>
    <name type="synonym">Psetta maxima</name>
    <dbReference type="NCBI Taxonomy" id="52904"/>
    <lineage>
        <taxon>Eukaryota</taxon>
        <taxon>Metazoa</taxon>
        <taxon>Chordata</taxon>
        <taxon>Craniata</taxon>
        <taxon>Vertebrata</taxon>
        <taxon>Euteleostomi</taxon>
        <taxon>Actinopterygii</taxon>
        <taxon>Neopterygii</taxon>
        <taxon>Teleostei</taxon>
        <taxon>Neoteleostei</taxon>
        <taxon>Acanthomorphata</taxon>
        <taxon>Carangaria</taxon>
        <taxon>Pleuronectiformes</taxon>
        <taxon>Pleuronectoidei</taxon>
        <taxon>Scophthalmidae</taxon>
        <taxon>Scophthalmus</taxon>
    </lineage>
</organism>
<reference evidence="2 3" key="1">
    <citation type="submission" date="2017-12" db="EMBL/GenBank/DDBJ databases">
        <title>Integrating genomic resources of turbot (Scophthalmus maximus) in depth evaluation of genetic and physical mapping variation across individuals.</title>
        <authorList>
            <person name="Martinez P."/>
        </authorList>
    </citation>
    <scope>NUCLEOTIDE SEQUENCE [LARGE SCALE GENOMIC DNA]</scope>
</reference>
<accession>A0A2U9AVD5</accession>
<evidence type="ECO:0000256" key="1">
    <source>
        <dbReference type="SAM" id="MobiDB-lite"/>
    </source>
</evidence>
<feature type="region of interest" description="Disordered" evidence="1">
    <location>
        <begin position="1"/>
        <end position="37"/>
    </location>
</feature>
<sequence>METQSGNGEEVASAASATSGSVSRRPSGPQVDEPALREDLQAAKRIERFHIPLDSLKRMFEKPAAASAVSTATVEWILPFSRLCCPSCDFPLLSSVIHSVAIRGVFPSLLASPRGKNLRLLVK</sequence>
<dbReference type="EMBL" id="CP026243">
    <property type="protein sequence ID" value="AWO95578.1"/>
    <property type="molecule type" value="Genomic_DNA"/>
</dbReference>
<dbReference type="Proteomes" id="UP000246464">
    <property type="component" value="Chromosome 1"/>
</dbReference>
<evidence type="ECO:0000313" key="2">
    <source>
        <dbReference type="EMBL" id="AWO95578.1"/>
    </source>
</evidence>
<gene>
    <name evidence="2" type="ORF">SMAX5B_003876</name>
</gene>
<dbReference type="AlphaFoldDB" id="A0A2U9AVD5"/>
<feature type="compositionally biased region" description="Low complexity" evidence="1">
    <location>
        <begin position="8"/>
        <end position="23"/>
    </location>
</feature>
<keyword evidence="3" id="KW-1185">Reference proteome</keyword>
<proteinExistence type="predicted"/>
<evidence type="ECO:0000313" key="3">
    <source>
        <dbReference type="Proteomes" id="UP000246464"/>
    </source>
</evidence>
<protein>
    <submittedName>
        <fullName evidence="2">Putative xin actin-binding repeat-containing protein 2-like</fullName>
    </submittedName>
</protein>
<name>A0A2U9AVD5_SCOMX</name>